<keyword evidence="1" id="KW-0812">Transmembrane</keyword>
<dbReference type="InterPro" id="IPR052738">
    <property type="entry name" value="ABC-Tungstate_binding"/>
</dbReference>
<feature type="transmembrane region" description="Helical" evidence="1">
    <location>
        <begin position="7"/>
        <end position="30"/>
    </location>
</feature>
<dbReference type="Pfam" id="PF12849">
    <property type="entry name" value="PBP_like_2"/>
    <property type="match status" value="1"/>
</dbReference>
<comment type="caution">
    <text evidence="3">The sequence shown here is derived from an EMBL/GenBank/DDBJ whole genome shotgun (WGS) entry which is preliminary data.</text>
</comment>
<evidence type="ECO:0000259" key="2">
    <source>
        <dbReference type="Pfam" id="PF12849"/>
    </source>
</evidence>
<feature type="domain" description="PBP" evidence="2">
    <location>
        <begin position="36"/>
        <end position="261"/>
    </location>
</feature>
<reference evidence="3" key="1">
    <citation type="journal article" date="2015" name="Nature">
        <title>Complex archaea that bridge the gap between prokaryotes and eukaryotes.</title>
        <authorList>
            <person name="Spang A."/>
            <person name="Saw J.H."/>
            <person name="Jorgensen S.L."/>
            <person name="Zaremba-Niedzwiedzka K."/>
            <person name="Martijn J."/>
            <person name="Lind A.E."/>
            <person name="van Eijk R."/>
            <person name="Schleper C."/>
            <person name="Guy L."/>
            <person name="Ettema T.J."/>
        </authorList>
    </citation>
    <scope>NUCLEOTIDE SEQUENCE</scope>
</reference>
<sequence length="309" mass="34070">MNRRNKILSIFFIVTISTLIGISTSFDILYAKNRIILATTTSTYDSGLLDYILPPFKEKSGISVDVLSVGTGYALETGRRGDADVLLVHSRTREDEFVSNGYGIHRACVMYNDFIIIGPSNDPANIQGENVSVAMTNLVNAGELGLIKFYSRGDGSGTNSKELSLWDLINYTPNSGIGGWYYETGAGMGNTLIVANENRGYTLIDRGTWLSTKDSVNFILLVEGEEILLNPYGAILVNPEINLSVKYDLALEFVAFLTSKEGQELIGSYKLNNETLFIPSFGHGNETYGCSTTDTEIEFWREYNGNYIG</sequence>
<gene>
    <name evidence="3" type="ORF">LCGC14_2565310</name>
</gene>
<proteinExistence type="predicted"/>
<dbReference type="EMBL" id="LAZR01042456">
    <property type="protein sequence ID" value="KKL09493.1"/>
    <property type="molecule type" value="Genomic_DNA"/>
</dbReference>
<dbReference type="SUPFAM" id="SSF53850">
    <property type="entry name" value="Periplasmic binding protein-like II"/>
    <property type="match status" value="1"/>
</dbReference>
<dbReference type="InterPro" id="IPR024370">
    <property type="entry name" value="PBP_domain"/>
</dbReference>
<dbReference type="AlphaFoldDB" id="A0A0F9DBR3"/>
<organism evidence="3">
    <name type="scientific">marine sediment metagenome</name>
    <dbReference type="NCBI Taxonomy" id="412755"/>
    <lineage>
        <taxon>unclassified sequences</taxon>
        <taxon>metagenomes</taxon>
        <taxon>ecological metagenomes</taxon>
    </lineage>
</organism>
<keyword evidence="1" id="KW-0472">Membrane</keyword>
<dbReference type="Gene3D" id="3.40.190.10">
    <property type="entry name" value="Periplasmic binding protein-like II"/>
    <property type="match status" value="2"/>
</dbReference>
<dbReference type="PANTHER" id="PTHR37945:SF1">
    <property type="entry name" value="EXTRACELLULAR TUNGSTATE BINDING PROTEIN"/>
    <property type="match status" value="1"/>
</dbReference>
<dbReference type="PANTHER" id="PTHR37945">
    <property type="entry name" value="EXTRACELLULAR TUNGSTATE BINDING PROTEIN"/>
    <property type="match status" value="1"/>
</dbReference>
<evidence type="ECO:0000313" key="3">
    <source>
        <dbReference type="EMBL" id="KKL09493.1"/>
    </source>
</evidence>
<accession>A0A0F9DBR3</accession>
<protein>
    <recommendedName>
        <fullName evidence="2">PBP domain-containing protein</fullName>
    </recommendedName>
</protein>
<keyword evidence="1" id="KW-1133">Transmembrane helix</keyword>
<evidence type="ECO:0000256" key="1">
    <source>
        <dbReference type="SAM" id="Phobius"/>
    </source>
</evidence>
<name>A0A0F9DBR3_9ZZZZ</name>